<dbReference type="EMBL" id="ADLO01000036">
    <property type="protein sequence ID" value="KGF56608.1"/>
    <property type="molecule type" value="Genomic_DNA"/>
</dbReference>
<feature type="compositionally biased region" description="Basic and acidic residues" evidence="1">
    <location>
        <begin position="113"/>
        <end position="136"/>
    </location>
</feature>
<gene>
    <name evidence="2" type="ORF">HMPREF9460_00886</name>
</gene>
<dbReference type="HOGENOM" id="CLU_2001579_0_0_9"/>
<sequence>MATVVKPRICRQCGAVFDGGPRAWYCPACRLARSKEADARKRKKGRKADRPLGSIDKCTVCGKEYVVKSGRQKYCPDCAHEAVRAVDRLASRAWNQANKEAYYPARNEKRRKERAENPELVRAKERAARAKQKSKE</sequence>
<dbReference type="eggNOG" id="ENOG5033R9M">
    <property type="taxonomic scope" value="Bacteria"/>
</dbReference>
<protein>
    <submittedName>
        <fullName evidence="2">Uncharacterized protein</fullName>
    </submittedName>
</protein>
<evidence type="ECO:0000313" key="2">
    <source>
        <dbReference type="EMBL" id="KGF56608.1"/>
    </source>
</evidence>
<dbReference type="AlphaFoldDB" id="A0A096BB11"/>
<comment type="caution">
    <text evidence="2">The sequence shown here is derived from an EMBL/GenBank/DDBJ whole genome shotgun (WGS) entry which is preliminary data.</text>
</comment>
<evidence type="ECO:0000313" key="3">
    <source>
        <dbReference type="Proteomes" id="UP000029585"/>
    </source>
</evidence>
<organism evidence="2 3">
    <name type="scientific">Flavonifractor plautii 1_3_50AFAA</name>
    <dbReference type="NCBI Taxonomy" id="742738"/>
    <lineage>
        <taxon>Bacteria</taxon>
        <taxon>Bacillati</taxon>
        <taxon>Bacillota</taxon>
        <taxon>Clostridia</taxon>
        <taxon>Eubacteriales</taxon>
        <taxon>Oscillospiraceae</taxon>
        <taxon>Flavonifractor</taxon>
    </lineage>
</organism>
<proteinExistence type="predicted"/>
<dbReference type="Gene3D" id="2.20.25.10">
    <property type="match status" value="1"/>
</dbReference>
<evidence type="ECO:0000256" key="1">
    <source>
        <dbReference type="SAM" id="MobiDB-lite"/>
    </source>
</evidence>
<feature type="region of interest" description="Disordered" evidence="1">
    <location>
        <begin position="100"/>
        <end position="136"/>
    </location>
</feature>
<name>A0A096BB11_FLAPL</name>
<keyword evidence="3" id="KW-1185">Reference proteome</keyword>
<reference evidence="2 3" key="1">
    <citation type="submission" date="2011-08" db="EMBL/GenBank/DDBJ databases">
        <title>The Genome Sequence of Clostridium orbiscindens 1_3_50AFAA.</title>
        <authorList>
            <consortium name="The Broad Institute Genome Sequencing Platform"/>
            <person name="Earl A."/>
            <person name="Ward D."/>
            <person name="Feldgarden M."/>
            <person name="Gevers D."/>
            <person name="Daigneault M."/>
            <person name="Strauss J."/>
            <person name="Allen-Vercoe E."/>
            <person name="Young S.K."/>
            <person name="Zeng Q."/>
            <person name="Gargeya S."/>
            <person name="Fitzgerald M."/>
            <person name="Haas B."/>
            <person name="Abouelleil A."/>
            <person name="Alvarado L."/>
            <person name="Arachchi H.M."/>
            <person name="Berlin A."/>
            <person name="Brown A."/>
            <person name="Chapman S.B."/>
            <person name="Chen Z."/>
            <person name="Dunbar C."/>
            <person name="Freedman E."/>
            <person name="Gearin G."/>
            <person name="Gellesch M."/>
            <person name="Goldberg J."/>
            <person name="Griggs A."/>
            <person name="Gujja S."/>
            <person name="Heiman D."/>
            <person name="Howarth C."/>
            <person name="Larson L."/>
            <person name="Lui A."/>
            <person name="MacDonald P.J.P."/>
            <person name="Montmayeur A."/>
            <person name="Murphy C."/>
            <person name="Neiman D."/>
            <person name="Pearson M."/>
            <person name="Priest M."/>
            <person name="Roberts A."/>
            <person name="Saif S."/>
            <person name="Shea T."/>
            <person name="Shenoy N."/>
            <person name="Sisk P."/>
            <person name="Stolte C."/>
            <person name="Sykes S."/>
            <person name="Wortman J."/>
            <person name="Nusbaum C."/>
            <person name="Birren B."/>
        </authorList>
    </citation>
    <scope>NUCLEOTIDE SEQUENCE [LARGE SCALE GENOMIC DNA]</scope>
    <source>
        <strain evidence="2 3">1_3_50AFAA</strain>
    </source>
</reference>
<dbReference type="SUPFAM" id="SSF57802">
    <property type="entry name" value="Rubredoxin-like"/>
    <property type="match status" value="1"/>
</dbReference>
<dbReference type="PATRIC" id="fig|742738.3.peg.916"/>
<accession>A0A096BB11</accession>
<dbReference type="Proteomes" id="UP000029585">
    <property type="component" value="Unassembled WGS sequence"/>
</dbReference>